<comment type="caution">
    <text evidence="1">The sequence shown here is derived from an EMBL/GenBank/DDBJ whole genome shotgun (WGS) entry which is preliminary data.</text>
</comment>
<evidence type="ECO:0000313" key="1">
    <source>
        <dbReference type="EMBL" id="OUE07667.1"/>
    </source>
</evidence>
<dbReference type="Proteomes" id="UP000195106">
    <property type="component" value="Unassembled WGS sequence"/>
</dbReference>
<name>A0A251XQ72_9MICO</name>
<accession>A0A251XQ72</accession>
<proteinExistence type="predicted"/>
<organism evidence="1 2">
    <name type="scientific">Clavibacter michiganensis</name>
    <dbReference type="NCBI Taxonomy" id="28447"/>
    <lineage>
        <taxon>Bacteria</taxon>
        <taxon>Bacillati</taxon>
        <taxon>Actinomycetota</taxon>
        <taxon>Actinomycetes</taxon>
        <taxon>Micrococcales</taxon>
        <taxon>Microbacteriaceae</taxon>
        <taxon>Clavibacter</taxon>
    </lineage>
</organism>
<gene>
    <name evidence="1" type="ORF">CMsap09_01865</name>
</gene>
<dbReference type="AlphaFoldDB" id="A0A251XQ72"/>
<reference evidence="1 2" key="1">
    <citation type="submission" date="2016-08" db="EMBL/GenBank/DDBJ databases">
        <title>Genome sequence of Clavibacter michiganensis spp. strain CASJ009.</title>
        <authorList>
            <person name="Thapa S.P."/>
            <person name="Coaker G."/>
        </authorList>
    </citation>
    <scope>NUCLEOTIDE SEQUENCE [LARGE SCALE GENOMIC DNA]</scope>
    <source>
        <strain evidence="1">CASJ009</strain>
    </source>
</reference>
<protein>
    <submittedName>
        <fullName evidence="1">Uncharacterized protein</fullName>
    </submittedName>
</protein>
<dbReference type="EMBL" id="MDHJ01000001">
    <property type="protein sequence ID" value="OUE07667.1"/>
    <property type="molecule type" value="Genomic_DNA"/>
</dbReference>
<sequence>MPDAPHPPRPRFLRREDIELLIAVAWNEEGGRRGLRPLAWRLGDADFVHFIGSADAYTRDSRQEIIEDWIAELGLADSIDPLGPPLDRRGADMVWTGSIGAIGMQFRYPAPDPAAG</sequence>
<evidence type="ECO:0000313" key="2">
    <source>
        <dbReference type="Proteomes" id="UP000195106"/>
    </source>
</evidence>